<reference evidence="3" key="1">
    <citation type="submission" date="2017-06" db="EMBL/GenBank/DDBJ databases">
        <authorList>
            <person name="Rodrigo-Torres L."/>
            <person name="Arahal R. D."/>
            <person name="Lucena T."/>
        </authorList>
    </citation>
    <scope>NUCLEOTIDE SEQUENCE [LARGE SCALE GENOMIC DNA]</scope>
    <source>
        <strain evidence="3">type strain: CECT 9192</strain>
    </source>
</reference>
<dbReference type="AlphaFoldDB" id="A0A1Y6KYD3"/>
<evidence type="ECO:0000313" key="3">
    <source>
        <dbReference type="Proteomes" id="UP000196485"/>
    </source>
</evidence>
<evidence type="ECO:0000256" key="1">
    <source>
        <dbReference type="SAM" id="MobiDB-lite"/>
    </source>
</evidence>
<accession>A0A1Y6KYD3</accession>
<organism evidence="2 3">
    <name type="scientific">Photobacterium aquimaris</name>
    <dbReference type="NCBI Taxonomy" id="512643"/>
    <lineage>
        <taxon>Bacteria</taxon>
        <taxon>Pseudomonadati</taxon>
        <taxon>Pseudomonadota</taxon>
        <taxon>Gammaproteobacteria</taxon>
        <taxon>Vibrionales</taxon>
        <taxon>Vibrionaceae</taxon>
        <taxon>Photobacterium</taxon>
    </lineage>
</organism>
<evidence type="ECO:0000313" key="2">
    <source>
        <dbReference type="EMBL" id="SMY17042.1"/>
    </source>
</evidence>
<dbReference type="RefSeq" id="WP_159457154.1">
    <property type="nucleotide sequence ID" value="NZ_FYAH01000003.1"/>
</dbReference>
<protein>
    <submittedName>
        <fullName evidence="2">Uncharacterized protein</fullName>
    </submittedName>
</protein>
<name>A0A1Y6KYD3_9GAMM</name>
<sequence>MFDFMKRLFGSESEQERATRFRKEQAQQHRNEKYAQGASDKPADDNDDGDN</sequence>
<feature type="region of interest" description="Disordered" evidence="1">
    <location>
        <begin position="1"/>
        <end position="51"/>
    </location>
</feature>
<keyword evidence="3" id="KW-1185">Reference proteome</keyword>
<gene>
    <name evidence="2" type="ORF">PAQU9191_02289</name>
</gene>
<feature type="compositionally biased region" description="Basic and acidic residues" evidence="1">
    <location>
        <begin position="14"/>
        <end position="33"/>
    </location>
</feature>
<dbReference type="Proteomes" id="UP000196485">
    <property type="component" value="Unassembled WGS sequence"/>
</dbReference>
<dbReference type="EMBL" id="FYAH01000003">
    <property type="protein sequence ID" value="SMY17042.1"/>
    <property type="molecule type" value="Genomic_DNA"/>
</dbReference>
<proteinExistence type="predicted"/>